<dbReference type="Pfam" id="PF06626">
    <property type="entry name" value="DUF1152"/>
    <property type="match status" value="1"/>
</dbReference>
<organism evidence="1 2">
    <name type="scientific">Martelella alba</name>
    <dbReference type="NCBI Taxonomy" id="2590451"/>
    <lineage>
        <taxon>Bacteria</taxon>
        <taxon>Pseudomonadati</taxon>
        <taxon>Pseudomonadota</taxon>
        <taxon>Alphaproteobacteria</taxon>
        <taxon>Hyphomicrobiales</taxon>
        <taxon>Aurantimonadaceae</taxon>
        <taxon>Martelella</taxon>
    </lineage>
</organism>
<dbReference type="Proteomes" id="UP000318801">
    <property type="component" value="Unassembled WGS sequence"/>
</dbReference>
<dbReference type="InterPro" id="IPR010581">
    <property type="entry name" value="DUF1152"/>
</dbReference>
<reference evidence="1 2" key="1">
    <citation type="submission" date="2019-06" db="EMBL/GenBank/DDBJ databases">
        <authorList>
            <person name="Li M."/>
        </authorList>
    </citation>
    <scope>NUCLEOTIDE SEQUENCE [LARGE SCALE GENOMIC DNA]</scope>
    <source>
        <strain evidence="1 2">BGMRC2036</strain>
    </source>
</reference>
<gene>
    <name evidence="1" type="ORF">FJU08_10925</name>
</gene>
<keyword evidence="2" id="KW-1185">Reference proteome</keyword>
<dbReference type="AlphaFoldDB" id="A0A506UBG8"/>
<dbReference type="EMBL" id="VHLG01000005">
    <property type="protein sequence ID" value="TPW30481.1"/>
    <property type="molecule type" value="Genomic_DNA"/>
</dbReference>
<sequence length="337" mass="35747">MENHMSYPPSFTELALKAKHALIIGVGGGGDVIQSIPVGNYLKLLGVEKITVGGVGSSWWMPEGDPISADPTAMTYGPVVYDVGALKPSREWVPGIVGVGIETTYGQSCKPAEAVLADLLPGEPFVAGLTKGATGLRDALAALIEKEGIDLIVGVDIGSDSFHDGKEVVPAQTSLIDFIVLAALTQLEIPVVYGLAGYGSDGEMRLEELDERVSRVMAAGGYLGAIGLSHRDVAEMLSACELYPDPIEHYAALAARGEFGYRRVQTHTPWGSAVKITPLAATILFFDPKVMVEVACHGVKALADTTSLDEAEEIFAASGEIPETRLEPVIRFMRPQN</sequence>
<accession>A0A506UBG8</accession>
<dbReference type="OrthoDB" id="5173605at2"/>
<comment type="caution">
    <text evidence="1">The sequence shown here is derived from an EMBL/GenBank/DDBJ whole genome shotgun (WGS) entry which is preliminary data.</text>
</comment>
<evidence type="ECO:0000313" key="2">
    <source>
        <dbReference type="Proteomes" id="UP000318801"/>
    </source>
</evidence>
<proteinExistence type="predicted"/>
<protein>
    <submittedName>
        <fullName evidence="1">DUF1152 domain-containing protein</fullName>
    </submittedName>
</protein>
<name>A0A506UBG8_9HYPH</name>
<evidence type="ECO:0000313" key="1">
    <source>
        <dbReference type="EMBL" id="TPW30481.1"/>
    </source>
</evidence>